<evidence type="ECO:0000313" key="13">
    <source>
        <dbReference type="EMBL" id="MCW3782355.1"/>
    </source>
</evidence>
<dbReference type="InterPro" id="IPR050428">
    <property type="entry name" value="TCS_sensor_his_kinase"/>
</dbReference>
<keyword evidence="10" id="KW-0472">Membrane</keyword>
<keyword evidence="8 10" id="KW-1133">Transmembrane helix</keyword>
<organism evidence="13 14">
    <name type="scientific">Defluviimonas salinarum</name>
    <dbReference type="NCBI Taxonomy" id="2992147"/>
    <lineage>
        <taxon>Bacteria</taxon>
        <taxon>Pseudomonadati</taxon>
        <taxon>Pseudomonadota</taxon>
        <taxon>Alphaproteobacteria</taxon>
        <taxon>Rhodobacterales</taxon>
        <taxon>Paracoccaceae</taxon>
        <taxon>Albidovulum</taxon>
    </lineage>
</organism>
<evidence type="ECO:0000256" key="4">
    <source>
        <dbReference type="ARBA" id="ARBA00022553"/>
    </source>
</evidence>
<proteinExistence type="predicted"/>
<dbReference type="InterPro" id="IPR003661">
    <property type="entry name" value="HisK_dim/P_dom"/>
</dbReference>
<keyword evidence="14" id="KW-1185">Reference proteome</keyword>
<evidence type="ECO:0000256" key="10">
    <source>
        <dbReference type="SAM" id="Phobius"/>
    </source>
</evidence>
<dbReference type="CDD" id="cd00082">
    <property type="entry name" value="HisKA"/>
    <property type="match status" value="1"/>
</dbReference>
<gene>
    <name evidence="13" type="ORF">OM960_12245</name>
</gene>
<evidence type="ECO:0000256" key="1">
    <source>
        <dbReference type="ARBA" id="ARBA00000085"/>
    </source>
</evidence>
<dbReference type="InterPro" id="IPR036890">
    <property type="entry name" value="HATPase_C_sf"/>
</dbReference>
<accession>A0ABT3J3V9</accession>
<dbReference type="SMART" id="SM00388">
    <property type="entry name" value="HisKA"/>
    <property type="match status" value="1"/>
</dbReference>
<sequence>MRSGLIRALRRSAGSTPMRQAIGLVAVVAVVNLVTLGLAYLSLRSAIETGMRANLTQHMAGFQVAASPSALEILVMAEANAADPAQRVFAYIAPDGRVTGNANAVLTGAGVQIRRMPEGRPLGEHGYFPLIERMAGGVLILAESRTPIHELGRTFLALLALSLAPTVLISLGAGAIIATRARRRVDLIEATLGRLSEGALDARIPAEPGRADDLARIGVQVNRMAAAQEAATEALRQVSADIAHDLKTPLQRMAVLLHDLRDRLPDASTEATLADRAIAEADGAVGIFHALLQIAQIEGGGARANFAALDLAHVAAEMTELYAPAAEEDGRKLALLLPDGPATIMGNKGLIGQALANLIENALRHTPPGTDIGITVRQDADSVTLVVTDRGPGVPETERENVLRRLYRLERSRTTPGNGLGLALVAATAGLHGADLALEDNAPGLKVSLCFPAAAEVPDTRSRRSA</sequence>
<keyword evidence="5" id="KW-0808">Transferase</keyword>
<keyword evidence="9" id="KW-0902">Two-component regulatory system</keyword>
<comment type="catalytic activity">
    <reaction evidence="1">
        <text>ATP + protein L-histidine = ADP + protein N-phospho-L-histidine.</text>
        <dbReference type="EC" id="2.7.13.3"/>
    </reaction>
</comment>
<dbReference type="InterPro" id="IPR036097">
    <property type="entry name" value="HisK_dim/P_sf"/>
</dbReference>
<evidence type="ECO:0000256" key="2">
    <source>
        <dbReference type="ARBA" id="ARBA00004370"/>
    </source>
</evidence>
<dbReference type="SUPFAM" id="SSF47384">
    <property type="entry name" value="Homodimeric domain of signal transducing histidine kinase"/>
    <property type="match status" value="1"/>
</dbReference>
<keyword evidence="6 10" id="KW-0812">Transmembrane</keyword>
<protein>
    <recommendedName>
        <fullName evidence="3">histidine kinase</fullName>
        <ecNumber evidence="3">2.7.13.3</ecNumber>
    </recommendedName>
</protein>
<keyword evidence="7 13" id="KW-0418">Kinase</keyword>
<dbReference type="PROSITE" id="PS50109">
    <property type="entry name" value="HIS_KIN"/>
    <property type="match status" value="1"/>
</dbReference>
<feature type="transmembrane region" description="Helical" evidence="10">
    <location>
        <begin position="21"/>
        <end position="43"/>
    </location>
</feature>
<dbReference type="InterPro" id="IPR005467">
    <property type="entry name" value="His_kinase_dom"/>
</dbReference>
<dbReference type="Pfam" id="PF02518">
    <property type="entry name" value="HATPase_c"/>
    <property type="match status" value="1"/>
</dbReference>
<evidence type="ECO:0000256" key="6">
    <source>
        <dbReference type="ARBA" id="ARBA00022692"/>
    </source>
</evidence>
<feature type="transmembrane region" description="Helical" evidence="10">
    <location>
        <begin position="155"/>
        <end position="178"/>
    </location>
</feature>
<dbReference type="EC" id="2.7.13.3" evidence="3"/>
<keyword evidence="4" id="KW-0597">Phosphoprotein</keyword>
<dbReference type="CDD" id="cd00075">
    <property type="entry name" value="HATPase"/>
    <property type="match status" value="1"/>
</dbReference>
<evidence type="ECO:0000256" key="9">
    <source>
        <dbReference type="ARBA" id="ARBA00023012"/>
    </source>
</evidence>
<reference evidence="13 14" key="1">
    <citation type="submission" date="2022-10" db="EMBL/GenBank/DDBJ databases">
        <title>Defluviimonas sp. CAU 1641 isolated from mud.</title>
        <authorList>
            <person name="Kim W."/>
        </authorList>
    </citation>
    <scope>NUCLEOTIDE SEQUENCE [LARGE SCALE GENOMIC DNA]</scope>
    <source>
        <strain evidence="13 14">CAU 1641</strain>
    </source>
</reference>
<name>A0ABT3J3V9_9RHOB</name>
<evidence type="ECO:0000256" key="7">
    <source>
        <dbReference type="ARBA" id="ARBA00022777"/>
    </source>
</evidence>
<dbReference type="SUPFAM" id="SSF55874">
    <property type="entry name" value="ATPase domain of HSP90 chaperone/DNA topoisomerase II/histidine kinase"/>
    <property type="match status" value="1"/>
</dbReference>
<dbReference type="InterPro" id="IPR003594">
    <property type="entry name" value="HATPase_dom"/>
</dbReference>
<dbReference type="InterPro" id="IPR003660">
    <property type="entry name" value="HAMP_dom"/>
</dbReference>
<dbReference type="SMART" id="SM00387">
    <property type="entry name" value="HATPase_c"/>
    <property type="match status" value="1"/>
</dbReference>
<comment type="caution">
    <text evidence="13">The sequence shown here is derived from an EMBL/GenBank/DDBJ whole genome shotgun (WGS) entry which is preliminary data.</text>
</comment>
<dbReference type="Proteomes" id="UP001207582">
    <property type="component" value="Unassembled WGS sequence"/>
</dbReference>
<dbReference type="GO" id="GO:0016301">
    <property type="term" value="F:kinase activity"/>
    <property type="evidence" value="ECO:0007669"/>
    <property type="project" value="UniProtKB-KW"/>
</dbReference>
<dbReference type="PANTHER" id="PTHR45436">
    <property type="entry name" value="SENSOR HISTIDINE KINASE YKOH"/>
    <property type="match status" value="1"/>
</dbReference>
<comment type="subcellular location">
    <subcellularLocation>
        <location evidence="2">Membrane</location>
    </subcellularLocation>
</comment>
<evidence type="ECO:0000256" key="3">
    <source>
        <dbReference type="ARBA" id="ARBA00012438"/>
    </source>
</evidence>
<dbReference type="EMBL" id="JAPDOG010000010">
    <property type="protein sequence ID" value="MCW3782355.1"/>
    <property type="molecule type" value="Genomic_DNA"/>
</dbReference>
<evidence type="ECO:0000256" key="8">
    <source>
        <dbReference type="ARBA" id="ARBA00022989"/>
    </source>
</evidence>
<dbReference type="Pfam" id="PF00512">
    <property type="entry name" value="HisKA"/>
    <property type="match status" value="1"/>
</dbReference>
<feature type="domain" description="Histidine kinase" evidence="11">
    <location>
        <begin position="241"/>
        <end position="455"/>
    </location>
</feature>
<dbReference type="Gene3D" id="1.10.287.130">
    <property type="match status" value="1"/>
</dbReference>
<evidence type="ECO:0000256" key="5">
    <source>
        <dbReference type="ARBA" id="ARBA00022679"/>
    </source>
</evidence>
<evidence type="ECO:0000313" key="14">
    <source>
        <dbReference type="Proteomes" id="UP001207582"/>
    </source>
</evidence>
<dbReference type="Gene3D" id="3.30.565.10">
    <property type="entry name" value="Histidine kinase-like ATPase, C-terminal domain"/>
    <property type="match status" value="1"/>
</dbReference>
<dbReference type="PROSITE" id="PS50885">
    <property type="entry name" value="HAMP"/>
    <property type="match status" value="1"/>
</dbReference>
<evidence type="ECO:0000259" key="11">
    <source>
        <dbReference type="PROSITE" id="PS50109"/>
    </source>
</evidence>
<dbReference type="PANTHER" id="PTHR45436:SF8">
    <property type="entry name" value="HISTIDINE KINASE"/>
    <property type="match status" value="1"/>
</dbReference>
<dbReference type="RefSeq" id="WP_264772138.1">
    <property type="nucleotide sequence ID" value="NZ_JAPDOG010000010.1"/>
</dbReference>
<feature type="domain" description="HAMP" evidence="12">
    <location>
        <begin position="179"/>
        <end position="233"/>
    </location>
</feature>
<evidence type="ECO:0000259" key="12">
    <source>
        <dbReference type="PROSITE" id="PS50885"/>
    </source>
</evidence>